<evidence type="ECO:0000259" key="6">
    <source>
        <dbReference type="PROSITE" id="PS50966"/>
    </source>
</evidence>
<dbReference type="InterPro" id="IPR006564">
    <property type="entry name" value="Znf_PMZ"/>
</dbReference>
<protein>
    <recommendedName>
        <fullName evidence="6">SWIM-type domain-containing protein</fullName>
    </recommendedName>
</protein>
<name>A0AAE1W854_9LAMI</name>
<evidence type="ECO:0000313" key="8">
    <source>
        <dbReference type="Proteomes" id="UP001289374"/>
    </source>
</evidence>
<reference evidence="7" key="2">
    <citation type="journal article" date="2024" name="Plant">
        <title>Genomic evolution and insights into agronomic trait innovations of Sesamum species.</title>
        <authorList>
            <person name="Miao H."/>
            <person name="Wang L."/>
            <person name="Qu L."/>
            <person name="Liu H."/>
            <person name="Sun Y."/>
            <person name="Le M."/>
            <person name="Wang Q."/>
            <person name="Wei S."/>
            <person name="Zheng Y."/>
            <person name="Lin W."/>
            <person name="Duan Y."/>
            <person name="Cao H."/>
            <person name="Xiong S."/>
            <person name="Wang X."/>
            <person name="Wei L."/>
            <person name="Li C."/>
            <person name="Ma Q."/>
            <person name="Ju M."/>
            <person name="Zhao R."/>
            <person name="Li G."/>
            <person name="Mu C."/>
            <person name="Tian Q."/>
            <person name="Mei H."/>
            <person name="Zhang T."/>
            <person name="Gao T."/>
            <person name="Zhang H."/>
        </authorList>
    </citation>
    <scope>NUCLEOTIDE SEQUENCE</scope>
    <source>
        <strain evidence="7">K16</strain>
    </source>
</reference>
<keyword evidence="1" id="KW-0479">Metal-binding</keyword>
<dbReference type="InterPro" id="IPR036875">
    <property type="entry name" value="Znf_CCHC_sf"/>
</dbReference>
<comment type="caution">
    <text evidence="7">The sequence shown here is derived from an EMBL/GenBank/DDBJ whole genome shotgun (WGS) entry which is preliminary data.</text>
</comment>
<dbReference type="Pfam" id="PF04434">
    <property type="entry name" value="SWIM"/>
    <property type="match status" value="1"/>
</dbReference>
<dbReference type="PROSITE" id="PS50966">
    <property type="entry name" value="ZF_SWIM"/>
    <property type="match status" value="1"/>
</dbReference>
<feature type="region of interest" description="Disordered" evidence="5">
    <location>
        <begin position="162"/>
        <end position="208"/>
    </location>
</feature>
<dbReference type="PANTHER" id="PTHR31973">
    <property type="entry name" value="POLYPROTEIN, PUTATIVE-RELATED"/>
    <property type="match status" value="1"/>
</dbReference>
<dbReference type="AlphaFoldDB" id="A0AAE1W854"/>
<evidence type="ECO:0000256" key="1">
    <source>
        <dbReference type="ARBA" id="ARBA00022723"/>
    </source>
</evidence>
<reference evidence="7" key="1">
    <citation type="submission" date="2020-06" db="EMBL/GenBank/DDBJ databases">
        <authorList>
            <person name="Li T."/>
            <person name="Hu X."/>
            <person name="Zhang T."/>
            <person name="Song X."/>
            <person name="Zhang H."/>
            <person name="Dai N."/>
            <person name="Sheng W."/>
            <person name="Hou X."/>
            <person name="Wei L."/>
        </authorList>
    </citation>
    <scope>NUCLEOTIDE SEQUENCE</scope>
    <source>
        <strain evidence="7">K16</strain>
        <tissue evidence="7">Leaf</tissue>
    </source>
</reference>
<gene>
    <name evidence="7" type="ORF">Sango_2462100</name>
</gene>
<keyword evidence="3" id="KW-0862">Zinc</keyword>
<evidence type="ECO:0000256" key="2">
    <source>
        <dbReference type="ARBA" id="ARBA00022771"/>
    </source>
</evidence>
<evidence type="ECO:0000256" key="5">
    <source>
        <dbReference type="SAM" id="MobiDB-lite"/>
    </source>
</evidence>
<dbReference type="EMBL" id="JACGWL010000014">
    <property type="protein sequence ID" value="KAK4388555.1"/>
    <property type="molecule type" value="Genomic_DNA"/>
</dbReference>
<proteinExistence type="predicted"/>
<evidence type="ECO:0000256" key="3">
    <source>
        <dbReference type="ARBA" id="ARBA00022833"/>
    </source>
</evidence>
<feature type="domain" description="SWIM-type" evidence="6">
    <location>
        <begin position="47"/>
        <end position="79"/>
    </location>
</feature>
<sequence>MKGNKWSGILVPNAVKELNNIKDESRKCHLLVAGEHEFEVQDQNINYIVNLRERTCNCQVWDISGIPCRHATLGINYRREDVESYVTVVIKRMPGRPKKSRRKEPGEAPNAVKRSSIVRCKTCNELGHNRRTCPSIQVRNSGRDSDLHVPLSQLTRKCRKSKGATEALIGRKRKVAVSQPQVQVSSSQPLPKTKEVPSMHVASSSSQP</sequence>
<dbReference type="SUPFAM" id="SSF57756">
    <property type="entry name" value="Retrovirus zinc finger-like domains"/>
    <property type="match status" value="1"/>
</dbReference>
<feature type="compositionally biased region" description="Low complexity" evidence="5">
    <location>
        <begin position="176"/>
        <end position="189"/>
    </location>
</feature>
<dbReference type="SMART" id="SM00575">
    <property type="entry name" value="ZnF_PMZ"/>
    <property type="match status" value="1"/>
</dbReference>
<dbReference type="GO" id="GO:0008270">
    <property type="term" value="F:zinc ion binding"/>
    <property type="evidence" value="ECO:0007669"/>
    <property type="project" value="UniProtKB-KW"/>
</dbReference>
<keyword evidence="2 4" id="KW-0863">Zinc-finger</keyword>
<dbReference type="GO" id="GO:0003676">
    <property type="term" value="F:nucleic acid binding"/>
    <property type="evidence" value="ECO:0007669"/>
    <property type="project" value="InterPro"/>
</dbReference>
<evidence type="ECO:0000256" key="4">
    <source>
        <dbReference type="PROSITE-ProRule" id="PRU00325"/>
    </source>
</evidence>
<dbReference type="InterPro" id="IPR007527">
    <property type="entry name" value="Znf_SWIM"/>
</dbReference>
<organism evidence="7 8">
    <name type="scientific">Sesamum angolense</name>
    <dbReference type="NCBI Taxonomy" id="2727404"/>
    <lineage>
        <taxon>Eukaryota</taxon>
        <taxon>Viridiplantae</taxon>
        <taxon>Streptophyta</taxon>
        <taxon>Embryophyta</taxon>
        <taxon>Tracheophyta</taxon>
        <taxon>Spermatophyta</taxon>
        <taxon>Magnoliopsida</taxon>
        <taxon>eudicotyledons</taxon>
        <taxon>Gunneridae</taxon>
        <taxon>Pentapetalae</taxon>
        <taxon>asterids</taxon>
        <taxon>lamiids</taxon>
        <taxon>Lamiales</taxon>
        <taxon>Pedaliaceae</taxon>
        <taxon>Sesamum</taxon>
    </lineage>
</organism>
<dbReference type="PANTHER" id="PTHR31973:SF187">
    <property type="entry name" value="MUTATOR TRANSPOSASE MUDRA PROTEIN"/>
    <property type="match status" value="1"/>
</dbReference>
<accession>A0AAE1W854</accession>
<dbReference type="Proteomes" id="UP001289374">
    <property type="component" value="Unassembled WGS sequence"/>
</dbReference>
<evidence type="ECO:0000313" key="7">
    <source>
        <dbReference type="EMBL" id="KAK4388555.1"/>
    </source>
</evidence>
<keyword evidence="8" id="KW-1185">Reference proteome</keyword>